<feature type="domain" description="DAGKc" evidence="1">
    <location>
        <begin position="4"/>
        <end position="133"/>
    </location>
</feature>
<dbReference type="GO" id="GO:0016301">
    <property type="term" value="F:kinase activity"/>
    <property type="evidence" value="ECO:0007669"/>
    <property type="project" value="UniProtKB-KW"/>
</dbReference>
<organism evidence="2 3">
    <name type="scientific">Runella slithyformis (strain ATCC 29530 / DSM 19594 / LMG 11500 / NCIMB 11436 / LSU 4)</name>
    <dbReference type="NCBI Taxonomy" id="761193"/>
    <lineage>
        <taxon>Bacteria</taxon>
        <taxon>Pseudomonadati</taxon>
        <taxon>Bacteroidota</taxon>
        <taxon>Cytophagia</taxon>
        <taxon>Cytophagales</taxon>
        <taxon>Spirosomataceae</taxon>
        <taxon>Runella</taxon>
    </lineage>
</organism>
<evidence type="ECO:0000259" key="1">
    <source>
        <dbReference type="PROSITE" id="PS50146"/>
    </source>
</evidence>
<evidence type="ECO:0000313" key="2">
    <source>
        <dbReference type="EMBL" id="AEI51269.1"/>
    </source>
</evidence>
<reference evidence="2 3" key="2">
    <citation type="journal article" date="2012" name="Stand. Genomic Sci.">
        <title>Complete genome sequence of the aquatic bacterium Runella slithyformis type strain (LSU 4(T)).</title>
        <authorList>
            <person name="Copeland A."/>
            <person name="Zhang X."/>
            <person name="Misra M."/>
            <person name="Lapidus A."/>
            <person name="Nolan M."/>
            <person name="Lucas S."/>
            <person name="Deshpande S."/>
            <person name="Cheng J.F."/>
            <person name="Tapia R."/>
            <person name="Goodwin L.A."/>
            <person name="Pitluck S."/>
            <person name="Liolios K."/>
            <person name="Pagani I."/>
            <person name="Ivanova N."/>
            <person name="Mikhailova N."/>
            <person name="Pati A."/>
            <person name="Chen A."/>
            <person name="Palaniappan K."/>
            <person name="Land M."/>
            <person name="Hauser L."/>
            <person name="Pan C."/>
            <person name="Jeffries C.D."/>
            <person name="Detter J.C."/>
            <person name="Brambilla E.M."/>
            <person name="Rohde M."/>
            <person name="Djao O.D."/>
            <person name="Goker M."/>
            <person name="Sikorski J."/>
            <person name="Tindall B.J."/>
            <person name="Woyke T."/>
            <person name="Bristow J."/>
            <person name="Eisen J.A."/>
            <person name="Markowitz V."/>
            <person name="Hugenholtz P."/>
            <person name="Kyrpides N.C."/>
            <person name="Klenk H.P."/>
            <person name="Mavromatis K."/>
        </authorList>
    </citation>
    <scope>NUCLEOTIDE SEQUENCE [LARGE SCALE GENOMIC DNA]</scope>
    <source>
        <strain evidence="3">ATCC 29530 / DSM 19594 / LMG 11500 / NCIMB 11436 / LSU 4</strain>
    </source>
</reference>
<dbReference type="InterPro" id="IPR016064">
    <property type="entry name" value="NAD/diacylglycerol_kinase_sf"/>
</dbReference>
<dbReference type="Gene3D" id="3.40.50.10330">
    <property type="entry name" value="Probable inorganic polyphosphate/atp-NAD kinase, domain 1"/>
    <property type="match status" value="1"/>
</dbReference>
<dbReference type="Pfam" id="PF19279">
    <property type="entry name" value="YegS_C"/>
    <property type="match status" value="1"/>
</dbReference>
<dbReference type="InterPro" id="IPR001206">
    <property type="entry name" value="Diacylglycerol_kinase_cat_dom"/>
</dbReference>
<dbReference type="EMBL" id="CP002859">
    <property type="protein sequence ID" value="AEI51269.1"/>
    <property type="molecule type" value="Genomic_DNA"/>
</dbReference>
<name>A0A7U4E8I0_RUNSL</name>
<dbReference type="SUPFAM" id="SSF111331">
    <property type="entry name" value="NAD kinase/diacylglycerol kinase-like"/>
    <property type="match status" value="1"/>
</dbReference>
<dbReference type="SMART" id="SM00046">
    <property type="entry name" value="DAGKc"/>
    <property type="match status" value="1"/>
</dbReference>
<gene>
    <name evidence="2" type="ordered locus">Runsl_4960</name>
</gene>
<dbReference type="GO" id="GO:0008929">
    <property type="term" value="F:methylglyoxal synthase activity"/>
    <property type="evidence" value="ECO:0007669"/>
    <property type="project" value="InterPro"/>
</dbReference>
<reference evidence="3" key="1">
    <citation type="submission" date="2011-06" db="EMBL/GenBank/DDBJ databases">
        <title>The complete genome of chromosome of Runella slithyformis DSM 19594.</title>
        <authorList>
            <consortium name="US DOE Joint Genome Institute (JGI-PGF)"/>
            <person name="Lucas S."/>
            <person name="Han J."/>
            <person name="Lapidus A."/>
            <person name="Bruce D."/>
            <person name="Goodwin L."/>
            <person name="Pitluck S."/>
            <person name="Peters L."/>
            <person name="Kyrpides N."/>
            <person name="Mavromatis K."/>
            <person name="Ivanova N."/>
            <person name="Ovchinnikova G."/>
            <person name="Zhang X."/>
            <person name="Misra M."/>
            <person name="Detter J.C."/>
            <person name="Tapia R."/>
            <person name="Han C."/>
            <person name="Land M."/>
            <person name="Hauser L."/>
            <person name="Markowitz V."/>
            <person name="Cheng J.-F."/>
            <person name="Hugenholtz P."/>
            <person name="Woyke T."/>
            <person name="Wu D."/>
            <person name="Tindall B."/>
            <person name="Faehrich R."/>
            <person name="Brambilla E."/>
            <person name="Klenk H.-P."/>
            <person name="Eisen J.A."/>
        </authorList>
    </citation>
    <scope>NUCLEOTIDE SEQUENCE [LARGE SCALE GENOMIC DNA]</scope>
    <source>
        <strain evidence="3">ATCC 29530 / DSM 19594 / LMG 11500 / NCIMB 11436 / LSU 4</strain>
    </source>
</reference>
<dbReference type="GO" id="GO:0005829">
    <property type="term" value="C:cytosol"/>
    <property type="evidence" value="ECO:0007669"/>
    <property type="project" value="TreeGrafter"/>
</dbReference>
<sequence>MNHSKGLKLFFLINPGSGTNKTDWPAEITAYFADSAHTVELFQLNKDYSLDKIKEKIGAFSPHRVVAVGGDGTLKLAAECIRGTTIPLGMLPAGSANGLATELGIPPQPAKALEVLVNGREKKIHATLINGQLCIHLSDIGLNAYVVKKFEMQKVRGMWGYVMASLKVLWQNPQMEVEMVIDKKAFKISAAMIVVANATKYGTGAVINPVGALDDDVFEVVVIKKIAVGKLLKMAFFQAPYDPETVEIFQTDALKIRSGKKVYFQIDGEYLGKVKEVKAILLPEALTLIVPVPEGGK</sequence>
<protein>
    <submittedName>
        <fullName evidence="2">Diacylglycerol kinase catalytic region</fullName>
    </submittedName>
</protein>
<dbReference type="InterPro" id="IPR017438">
    <property type="entry name" value="ATP-NAD_kinase_N"/>
</dbReference>
<dbReference type="KEGG" id="rsi:Runsl_4960"/>
<dbReference type="GO" id="GO:0019242">
    <property type="term" value="P:methylglyoxal biosynthetic process"/>
    <property type="evidence" value="ECO:0007669"/>
    <property type="project" value="InterPro"/>
</dbReference>
<keyword evidence="2" id="KW-0808">Transferase</keyword>
<dbReference type="Pfam" id="PF00781">
    <property type="entry name" value="DAGK_cat"/>
    <property type="match status" value="1"/>
</dbReference>
<dbReference type="AlphaFoldDB" id="A0A7U4E8I0"/>
<dbReference type="RefSeq" id="WP_013930553.1">
    <property type="nucleotide sequence ID" value="NC_015703.1"/>
</dbReference>
<dbReference type="Proteomes" id="UP000000493">
    <property type="component" value="Chromosome"/>
</dbReference>
<dbReference type="Gene3D" id="2.60.200.40">
    <property type="match status" value="1"/>
</dbReference>
<dbReference type="InterPro" id="IPR045540">
    <property type="entry name" value="YegS/DAGK_C"/>
</dbReference>
<dbReference type="PANTHER" id="PTHR30492">
    <property type="entry name" value="METHYLGLYOXAL SYNTHASE"/>
    <property type="match status" value="1"/>
</dbReference>
<evidence type="ECO:0000313" key="3">
    <source>
        <dbReference type="Proteomes" id="UP000000493"/>
    </source>
</evidence>
<dbReference type="PROSITE" id="PS50146">
    <property type="entry name" value="DAGK"/>
    <property type="match status" value="1"/>
</dbReference>
<keyword evidence="3" id="KW-1185">Reference proteome</keyword>
<dbReference type="InterPro" id="IPR004363">
    <property type="entry name" value="Methylgl_synth"/>
</dbReference>
<accession>A0A7U4E8I0</accession>
<dbReference type="PANTHER" id="PTHR30492:SF0">
    <property type="entry name" value="METHYLGLYOXAL SYNTHASE"/>
    <property type="match status" value="1"/>
</dbReference>
<keyword evidence="2" id="KW-0418">Kinase</keyword>
<proteinExistence type="predicted"/>